<dbReference type="RefSeq" id="WP_075418550.1">
    <property type="nucleotide sequence ID" value="NZ_MSKL01000024.1"/>
</dbReference>
<dbReference type="GO" id="GO:0080120">
    <property type="term" value="P:CAAX-box protein maturation"/>
    <property type="evidence" value="ECO:0007669"/>
    <property type="project" value="UniProtKB-ARBA"/>
</dbReference>
<feature type="transmembrane region" description="Helical" evidence="1">
    <location>
        <begin position="34"/>
        <end position="54"/>
    </location>
</feature>
<feature type="transmembrane region" description="Helical" evidence="1">
    <location>
        <begin position="169"/>
        <end position="188"/>
    </location>
</feature>
<feature type="transmembrane region" description="Helical" evidence="1">
    <location>
        <begin position="129"/>
        <end position="148"/>
    </location>
</feature>
<keyword evidence="1" id="KW-0472">Membrane</keyword>
<reference evidence="3 4" key="1">
    <citation type="submission" date="2016-12" db="EMBL/GenBank/DDBJ databases">
        <title>Genomic comparison of strains in the 'Actinomyces naeslundii' group.</title>
        <authorList>
            <person name="Mughal S.R."/>
            <person name="Do T."/>
            <person name="Gilbert S.C."/>
            <person name="Witherden E.A."/>
            <person name="Didelot X."/>
            <person name="Beighton D."/>
        </authorList>
    </citation>
    <scope>NUCLEOTIDE SEQUENCE [LARGE SCALE GENOMIC DNA]</scope>
    <source>
        <strain evidence="3 4">P6N</strain>
    </source>
</reference>
<dbReference type="GO" id="GO:0006508">
    <property type="term" value="P:proteolysis"/>
    <property type="evidence" value="ECO:0007669"/>
    <property type="project" value="UniProtKB-KW"/>
</dbReference>
<dbReference type="InterPro" id="IPR003675">
    <property type="entry name" value="Rce1/LyrA-like_dom"/>
</dbReference>
<keyword evidence="1" id="KW-1133">Transmembrane helix</keyword>
<feature type="transmembrane region" description="Helical" evidence="1">
    <location>
        <begin position="97"/>
        <end position="117"/>
    </location>
</feature>
<protein>
    <submittedName>
        <fullName evidence="3">CAAX protease</fullName>
    </submittedName>
</protein>
<dbReference type="Proteomes" id="UP000186394">
    <property type="component" value="Unassembled WGS sequence"/>
</dbReference>
<feature type="transmembrane region" description="Helical" evidence="1">
    <location>
        <begin position="256"/>
        <end position="277"/>
    </location>
</feature>
<dbReference type="Pfam" id="PF02517">
    <property type="entry name" value="Rce1-like"/>
    <property type="match status" value="1"/>
</dbReference>
<keyword evidence="3" id="KW-0645">Protease</keyword>
<gene>
    <name evidence="3" type="ORF">BKH28_09360</name>
</gene>
<dbReference type="AlphaFoldDB" id="A0A1Q8VKC2"/>
<proteinExistence type="predicted"/>
<keyword evidence="1" id="KW-0812">Transmembrane</keyword>
<dbReference type="GO" id="GO:0004175">
    <property type="term" value="F:endopeptidase activity"/>
    <property type="evidence" value="ECO:0007669"/>
    <property type="project" value="UniProtKB-ARBA"/>
</dbReference>
<name>A0A1Q8VKC2_9ACTO</name>
<keyword evidence="3" id="KW-0378">Hydrolase</keyword>
<evidence type="ECO:0000256" key="1">
    <source>
        <dbReference type="SAM" id="Phobius"/>
    </source>
</evidence>
<feature type="transmembrane region" description="Helical" evidence="1">
    <location>
        <begin position="225"/>
        <end position="244"/>
    </location>
</feature>
<evidence type="ECO:0000259" key="2">
    <source>
        <dbReference type="Pfam" id="PF02517"/>
    </source>
</evidence>
<sequence>MDRHHDAAPPRHALRPSAADAYTFETGRPAASEGVTLTAAALLAGAPALGTALALLRGPWILMLVLLHLGGLALWFGPPGRGWRDLLTGGGIRSRTVLFTTGALAGVAFGGLHAWMGPTGTGPLWKPEITASTVLHALVFALTVGIAYNAIPEEITLRRTLFSPVHERLGATAAVLLTTASFTALHLPTWLTSDTSPKGYAWQILHKVLFGLLAGWSVVRLRSMFFALGLHVSGNALGLFIGQLQSENLPDFEISWLNAAILVVGAAVTAGLILLLGRRRGHRPALSP</sequence>
<dbReference type="OrthoDB" id="3258760at2"/>
<dbReference type="EMBL" id="MSKL01000024">
    <property type="protein sequence ID" value="OLO48532.1"/>
    <property type="molecule type" value="Genomic_DNA"/>
</dbReference>
<feature type="domain" description="CAAX prenyl protease 2/Lysostaphin resistance protein A-like" evidence="2">
    <location>
        <begin position="138"/>
        <end position="236"/>
    </location>
</feature>
<feature type="transmembrane region" description="Helical" evidence="1">
    <location>
        <begin position="60"/>
        <end position="77"/>
    </location>
</feature>
<accession>A0A1Q8VKC2</accession>
<evidence type="ECO:0000313" key="3">
    <source>
        <dbReference type="EMBL" id="OLO48532.1"/>
    </source>
</evidence>
<organism evidence="3 4">
    <name type="scientific">Actinomyces oris</name>
    <dbReference type="NCBI Taxonomy" id="544580"/>
    <lineage>
        <taxon>Bacteria</taxon>
        <taxon>Bacillati</taxon>
        <taxon>Actinomycetota</taxon>
        <taxon>Actinomycetes</taxon>
        <taxon>Actinomycetales</taxon>
        <taxon>Actinomycetaceae</taxon>
        <taxon>Actinomyces</taxon>
    </lineage>
</organism>
<comment type="caution">
    <text evidence="3">The sequence shown here is derived from an EMBL/GenBank/DDBJ whole genome shotgun (WGS) entry which is preliminary data.</text>
</comment>
<feature type="transmembrane region" description="Helical" evidence="1">
    <location>
        <begin position="200"/>
        <end position="218"/>
    </location>
</feature>
<evidence type="ECO:0000313" key="4">
    <source>
        <dbReference type="Proteomes" id="UP000186394"/>
    </source>
</evidence>